<dbReference type="FunFam" id="3.40.50.150:FF:000101">
    <property type="entry name" value="Thiopurine S-methyltransferase"/>
    <property type="match status" value="1"/>
</dbReference>
<dbReference type="PROSITE" id="PS51585">
    <property type="entry name" value="SAM_MT_TPMT"/>
    <property type="match status" value="1"/>
</dbReference>
<dbReference type="Gene3D" id="3.40.50.150">
    <property type="entry name" value="Vaccinia Virus protein VP39"/>
    <property type="match status" value="1"/>
</dbReference>
<dbReference type="InterPro" id="IPR029063">
    <property type="entry name" value="SAM-dependent_MTases_sf"/>
</dbReference>
<dbReference type="AlphaFoldDB" id="A0AAV3ZRR0"/>
<evidence type="ECO:0000313" key="9">
    <source>
        <dbReference type="EMBL" id="GFN97346.1"/>
    </source>
</evidence>
<comment type="subcellular location">
    <subcellularLocation>
        <location evidence="2">Cytoplasm</location>
    </subcellularLocation>
</comment>
<dbReference type="PANTHER" id="PTHR10259">
    <property type="entry name" value="THIOPURINE S-METHYLTRANSFERASE"/>
    <property type="match status" value="1"/>
</dbReference>
<evidence type="ECO:0000256" key="3">
    <source>
        <dbReference type="ARBA" id="ARBA00008145"/>
    </source>
</evidence>
<evidence type="ECO:0000256" key="2">
    <source>
        <dbReference type="ARBA" id="ARBA00004496"/>
    </source>
</evidence>
<keyword evidence="7" id="KW-0808">Transferase</keyword>
<gene>
    <name evidence="9" type="ORF">PoB_002385200</name>
</gene>
<keyword evidence="6" id="KW-0489">Methyltransferase</keyword>
<dbReference type="PIRSF" id="PIRSF023956">
    <property type="entry name" value="Thiopurine_S-methyltransferase"/>
    <property type="match status" value="1"/>
</dbReference>
<evidence type="ECO:0000313" key="10">
    <source>
        <dbReference type="Proteomes" id="UP000735302"/>
    </source>
</evidence>
<comment type="caution">
    <text evidence="9">The sequence shown here is derived from an EMBL/GenBank/DDBJ whole genome shotgun (WGS) entry which is preliminary data.</text>
</comment>
<evidence type="ECO:0000256" key="5">
    <source>
        <dbReference type="ARBA" id="ARBA00022490"/>
    </source>
</evidence>
<dbReference type="InterPro" id="IPR025835">
    <property type="entry name" value="Thiopurine_S-MeTrfase"/>
</dbReference>
<dbReference type="InterPro" id="IPR008854">
    <property type="entry name" value="TPMT"/>
</dbReference>
<dbReference type="Proteomes" id="UP000735302">
    <property type="component" value="Unassembled WGS sequence"/>
</dbReference>
<name>A0AAV3ZRR0_9GAST</name>
<proteinExistence type="inferred from homology"/>
<comment type="similarity">
    <text evidence="3">Belongs to the class I-like SAM-binding methyltransferase superfamily. TPMT family.</text>
</comment>
<dbReference type="GO" id="GO:0032259">
    <property type="term" value="P:methylation"/>
    <property type="evidence" value="ECO:0007669"/>
    <property type="project" value="UniProtKB-KW"/>
</dbReference>
<accession>A0AAV3ZRR0</accession>
<dbReference type="EC" id="2.1.1.67" evidence="4"/>
<evidence type="ECO:0000256" key="1">
    <source>
        <dbReference type="ARBA" id="ARBA00000903"/>
    </source>
</evidence>
<evidence type="ECO:0000256" key="6">
    <source>
        <dbReference type="ARBA" id="ARBA00022603"/>
    </source>
</evidence>
<keyword evidence="8" id="KW-0949">S-adenosyl-L-methionine</keyword>
<dbReference type="GO" id="GO:0005737">
    <property type="term" value="C:cytoplasm"/>
    <property type="evidence" value="ECO:0007669"/>
    <property type="project" value="UniProtKB-SubCell"/>
</dbReference>
<keyword evidence="5" id="KW-0963">Cytoplasm</keyword>
<dbReference type="SUPFAM" id="SSF53335">
    <property type="entry name" value="S-adenosyl-L-methionine-dependent methyltransferases"/>
    <property type="match status" value="1"/>
</dbReference>
<evidence type="ECO:0000256" key="8">
    <source>
        <dbReference type="ARBA" id="ARBA00022691"/>
    </source>
</evidence>
<dbReference type="Pfam" id="PF05724">
    <property type="entry name" value="TPMT"/>
    <property type="match status" value="1"/>
</dbReference>
<organism evidence="9 10">
    <name type="scientific">Plakobranchus ocellatus</name>
    <dbReference type="NCBI Taxonomy" id="259542"/>
    <lineage>
        <taxon>Eukaryota</taxon>
        <taxon>Metazoa</taxon>
        <taxon>Spiralia</taxon>
        <taxon>Lophotrochozoa</taxon>
        <taxon>Mollusca</taxon>
        <taxon>Gastropoda</taxon>
        <taxon>Heterobranchia</taxon>
        <taxon>Euthyneura</taxon>
        <taxon>Panpulmonata</taxon>
        <taxon>Sacoglossa</taxon>
        <taxon>Placobranchoidea</taxon>
        <taxon>Plakobranchidae</taxon>
        <taxon>Plakobranchus</taxon>
    </lineage>
</organism>
<reference evidence="9 10" key="1">
    <citation type="journal article" date="2021" name="Elife">
        <title>Chloroplast acquisition without the gene transfer in kleptoplastic sea slugs, Plakobranchus ocellatus.</title>
        <authorList>
            <person name="Maeda T."/>
            <person name="Takahashi S."/>
            <person name="Yoshida T."/>
            <person name="Shimamura S."/>
            <person name="Takaki Y."/>
            <person name="Nagai Y."/>
            <person name="Toyoda A."/>
            <person name="Suzuki Y."/>
            <person name="Arimoto A."/>
            <person name="Ishii H."/>
            <person name="Satoh N."/>
            <person name="Nishiyama T."/>
            <person name="Hasebe M."/>
            <person name="Maruyama T."/>
            <person name="Minagawa J."/>
            <person name="Obokata J."/>
            <person name="Shigenobu S."/>
        </authorList>
    </citation>
    <scope>NUCLEOTIDE SEQUENCE [LARGE SCALE GENOMIC DNA]</scope>
</reference>
<keyword evidence="10" id="KW-1185">Reference proteome</keyword>
<evidence type="ECO:0000256" key="7">
    <source>
        <dbReference type="ARBA" id="ARBA00022679"/>
    </source>
</evidence>
<dbReference type="PANTHER" id="PTHR10259:SF11">
    <property type="entry name" value="THIOPURINE S-METHYLTRANSFERASE"/>
    <property type="match status" value="1"/>
</dbReference>
<dbReference type="GO" id="GO:0008119">
    <property type="term" value="F:thiopurine S-methyltransferase activity"/>
    <property type="evidence" value="ECO:0007669"/>
    <property type="project" value="UniProtKB-EC"/>
</dbReference>
<evidence type="ECO:0000256" key="4">
    <source>
        <dbReference type="ARBA" id="ARBA00011905"/>
    </source>
</evidence>
<comment type="catalytic activity">
    <reaction evidence="1">
        <text>S-adenosyl-L-methionine + a thiopurine = S-adenosyl-L-homocysteine + a thiopurine S-methylether.</text>
        <dbReference type="EC" id="2.1.1.67"/>
    </reaction>
</comment>
<dbReference type="EMBL" id="BLXT01002742">
    <property type="protein sequence ID" value="GFN97346.1"/>
    <property type="molecule type" value="Genomic_DNA"/>
</dbReference>
<protein>
    <recommendedName>
        <fullName evidence="4">thiopurine S-methyltransferase</fullName>
        <ecNumber evidence="4">2.1.1.67</ecNumber>
    </recommendedName>
</protein>
<sequence>MTSIEEDSLKYWSERWEANQIGFHKTEVHPMLIKHLDKLNSQDGKKPKNIFVPLCGKSLDMKWLADQGIQTVGVEGIQSAIEQFYTEQGLEWEEKTVPALDATGKLFSSKDGVLKLYCADMLKFSKDIAGVFDAVWDRGSLVALNRKDLGRYSKIIKDLLKPGGHILIELLQFDVKIMNDLSGPTKPPPPFPTYEEDLKKLFEPECSIQFVDKSGRKLAGKDIVAAIYLITKL</sequence>